<dbReference type="Pfam" id="PF00990">
    <property type="entry name" value="GGDEF"/>
    <property type="match status" value="1"/>
</dbReference>
<feature type="coiled-coil region" evidence="1">
    <location>
        <begin position="32"/>
        <end position="66"/>
    </location>
</feature>
<dbReference type="Proteomes" id="UP000229344">
    <property type="component" value="Unassembled WGS sequence"/>
</dbReference>
<evidence type="ECO:0000259" key="2">
    <source>
        <dbReference type="PROSITE" id="PS50887"/>
    </source>
</evidence>
<sequence>MEGTTVAKKKKDLNRRLRAWGIEGDRSMDGSYIFAEMEVERLLRRLQTLEEENAELLERADRDVLTGLWNRGVFDDALEESMGTRFCLMLIDIDYFKSVNDTHGHDVGDEVIKYVVSKFRPEFFGRDSIVARWGGEEFAILMRDDHRKNSFRNAAEKVREAVAGRAFVIHGTTVRVPVTISIGVRIASASEKDPQMIFKDADVALRRSKEGGRNQTNFHINAESLKIV</sequence>
<reference evidence="4" key="1">
    <citation type="submission" date="2017-09" db="EMBL/GenBank/DDBJ databases">
        <title>Depth-based differentiation of microbial function through sediment-hosted aquifers and enrichment of novel symbionts in the deep terrestrial subsurface.</title>
        <authorList>
            <person name="Probst A.J."/>
            <person name="Ladd B."/>
            <person name="Jarett J.K."/>
            <person name="Geller-Mcgrath D.E."/>
            <person name="Sieber C.M.K."/>
            <person name="Emerson J.B."/>
            <person name="Anantharaman K."/>
            <person name="Thomas B.C."/>
            <person name="Malmstrom R."/>
            <person name="Stieglmeier M."/>
            <person name="Klingl A."/>
            <person name="Woyke T."/>
            <person name="Ryan C.M."/>
            <person name="Banfield J.F."/>
        </authorList>
    </citation>
    <scope>NUCLEOTIDE SEQUENCE [LARGE SCALE GENOMIC DNA]</scope>
</reference>
<dbReference type="AlphaFoldDB" id="A0A2H0UDK9"/>
<feature type="domain" description="GGDEF" evidence="2">
    <location>
        <begin position="84"/>
        <end position="221"/>
    </location>
</feature>
<dbReference type="SMART" id="SM00267">
    <property type="entry name" value="GGDEF"/>
    <property type="match status" value="1"/>
</dbReference>
<dbReference type="GO" id="GO:1902201">
    <property type="term" value="P:negative regulation of bacterial-type flagellum-dependent cell motility"/>
    <property type="evidence" value="ECO:0007669"/>
    <property type="project" value="TreeGrafter"/>
</dbReference>
<dbReference type="PANTHER" id="PTHR45138">
    <property type="entry name" value="REGULATORY COMPONENTS OF SENSORY TRANSDUCTION SYSTEM"/>
    <property type="match status" value="1"/>
</dbReference>
<dbReference type="PANTHER" id="PTHR45138:SF9">
    <property type="entry name" value="DIGUANYLATE CYCLASE DGCM-RELATED"/>
    <property type="match status" value="1"/>
</dbReference>
<dbReference type="InterPro" id="IPR050469">
    <property type="entry name" value="Diguanylate_Cyclase"/>
</dbReference>
<dbReference type="GO" id="GO:0052621">
    <property type="term" value="F:diguanylate cyclase activity"/>
    <property type="evidence" value="ECO:0007669"/>
    <property type="project" value="TreeGrafter"/>
</dbReference>
<dbReference type="InterPro" id="IPR000160">
    <property type="entry name" value="GGDEF_dom"/>
</dbReference>
<dbReference type="EMBL" id="PFBI01000006">
    <property type="protein sequence ID" value="PIR84499.1"/>
    <property type="molecule type" value="Genomic_DNA"/>
</dbReference>
<proteinExistence type="predicted"/>
<dbReference type="CDD" id="cd01949">
    <property type="entry name" value="GGDEF"/>
    <property type="match status" value="1"/>
</dbReference>
<dbReference type="SUPFAM" id="SSF55073">
    <property type="entry name" value="Nucleotide cyclase"/>
    <property type="match status" value="1"/>
</dbReference>
<dbReference type="PROSITE" id="PS50887">
    <property type="entry name" value="GGDEF"/>
    <property type="match status" value="1"/>
</dbReference>
<name>A0A2H0UDK9_9BACT</name>
<dbReference type="NCBIfam" id="TIGR00254">
    <property type="entry name" value="GGDEF"/>
    <property type="match status" value="1"/>
</dbReference>
<evidence type="ECO:0000313" key="4">
    <source>
        <dbReference type="Proteomes" id="UP000229344"/>
    </source>
</evidence>
<organism evidence="3 4">
    <name type="scientific">Candidatus Kaiserbacteria bacterium CG10_big_fil_rev_8_21_14_0_10_47_16</name>
    <dbReference type="NCBI Taxonomy" id="1974608"/>
    <lineage>
        <taxon>Bacteria</taxon>
        <taxon>Candidatus Kaiseribacteriota</taxon>
    </lineage>
</organism>
<gene>
    <name evidence="3" type="ORF">COU16_02900</name>
</gene>
<dbReference type="InterPro" id="IPR029787">
    <property type="entry name" value="Nucleotide_cyclase"/>
</dbReference>
<keyword evidence="1" id="KW-0175">Coiled coil</keyword>
<dbReference type="GO" id="GO:0005886">
    <property type="term" value="C:plasma membrane"/>
    <property type="evidence" value="ECO:0007669"/>
    <property type="project" value="TreeGrafter"/>
</dbReference>
<dbReference type="InterPro" id="IPR043128">
    <property type="entry name" value="Rev_trsase/Diguanyl_cyclase"/>
</dbReference>
<comment type="caution">
    <text evidence="3">The sequence shown here is derived from an EMBL/GenBank/DDBJ whole genome shotgun (WGS) entry which is preliminary data.</text>
</comment>
<dbReference type="GO" id="GO:0043709">
    <property type="term" value="P:cell adhesion involved in single-species biofilm formation"/>
    <property type="evidence" value="ECO:0007669"/>
    <property type="project" value="TreeGrafter"/>
</dbReference>
<dbReference type="Gene3D" id="3.30.70.270">
    <property type="match status" value="1"/>
</dbReference>
<protein>
    <recommendedName>
        <fullName evidence="2">GGDEF domain-containing protein</fullName>
    </recommendedName>
</protein>
<evidence type="ECO:0000256" key="1">
    <source>
        <dbReference type="SAM" id="Coils"/>
    </source>
</evidence>
<evidence type="ECO:0000313" key="3">
    <source>
        <dbReference type="EMBL" id="PIR84499.1"/>
    </source>
</evidence>
<accession>A0A2H0UDK9</accession>